<dbReference type="InterPro" id="IPR029025">
    <property type="entry name" value="T3SS_substrate_exporter_C"/>
</dbReference>
<keyword evidence="3" id="KW-0812">Transmembrane</keyword>
<dbReference type="Proteomes" id="UP000198894">
    <property type="component" value="Unassembled WGS sequence"/>
</dbReference>
<gene>
    <name evidence="4" type="ORF">SAMN05428953_111129</name>
</gene>
<organism evidence="4 5">
    <name type="scientific">Mesorhizobium muleiense</name>
    <dbReference type="NCBI Taxonomy" id="1004279"/>
    <lineage>
        <taxon>Bacteria</taxon>
        <taxon>Pseudomonadati</taxon>
        <taxon>Pseudomonadota</taxon>
        <taxon>Alphaproteobacteria</taxon>
        <taxon>Hyphomicrobiales</taxon>
        <taxon>Phyllobacteriaceae</taxon>
        <taxon>Mesorhizobium</taxon>
    </lineage>
</organism>
<evidence type="ECO:0000256" key="3">
    <source>
        <dbReference type="SAM" id="Phobius"/>
    </source>
</evidence>
<dbReference type="AlphaFoldDB" id="A0A1G8YZK4"/>
<dbReference type="PANTHER" id="PTHR30531:SF12">
    <property type="entry name" value="FLAGELLAR BIOSYNTHETIC PROTEIN FLHB"/>
    <property type="match status" value="1"/>
</dbReference>
<keyword evidence="5" id="KW-1185">Reference proteome</keyword>
<name>A0A1G8YZK4_9HYPH</name>
<dbReference type="PANTHER" id="PTHR30531">
    <property type="entry name" value="FLAGELLAR BIOSYNTHETIC PROTEIN FLHB"/>
    <property type="match status" value="1"/>
</dbReference>
<evidence type="ECO:0000313" key="5">
    <source>
        <dbReference type="Proteomes" id="UP000198894"/>
    </source>
</evidence>
<feature type="transmembrane region" description="Helical" evidence="3">
    <location>
        <begin position="97"/>
        <end position="116"/>
    </location>
</feature>
<dbReference type="InterPro" id="IPR006135">
    <property type="entry name" value="T3SS_substrate_exporter"/>
</dbReference>
<keyword evidence="3" id="KW-1133">Transmembrane helix</keyword>
<evidence type="ECO:0000313" key="4">
    <source>
        <dbReference type="EMBL" id="SDK08319.1"/>
    </source>
</evidence>
<dbReference type="Pfam" id="PF01312">
    <property type="entry name" value="Bac_export_2"/>
    <property type="match status" value="1"/>
</dbReference>
<proteinExistence type="inferred from homology"/>
<dbReference type="EMBL" id="FNEE01000011">
    <property type="protein sequence ID" value="SDK08319.1"/>
    <property type="molecule type" value="Genomic_DNA"/>
</dbReference>
<sequence>MSDTSEEKTHAASPKKLSEARKKGQLPRSSDFVRAVGTCAGLGYLWLRGSVIEDKCREALLLATKLQSLPFDTAVPQALVVLVQLTVAAVGPLLGTLVAAVILASLLANGGFVFSLEPMKLSFKKIDPFEGLKRLGSARSMVEVCKTMFKVLVLSATFSIVLLGMWKTMVPLPICGMGCVGLIFMETKLLMGIGAGALLVGGLIDLLLQRALYLREMRMTNTEVTRESKDQQGAPELKGEQRRIREEAADEPALGVHRATLVLTGRAVLIGLRYVRGETGVPFLVCRAEGERVSHVLSEARALRLTIVHDHVLARQLISTTKLGHAVPMQYFQPVAKAFFAAGLA</sequence>
<comment type="similarity">
    <text evidence="1">Belongs to the type III secretion exporter family.</text>
</comment>
<evidence type="ECO:0000256" key="2">
    <source>
        <dbReference type="SAM" id="MobiDB-lite"/>
    </source>
</evidence>
<feature type="region of interest" description="Disordered" evidence="2">
    <location>
        <begin position="1"/>
        <end position="24"/>
    </location>
</feature>
<dbReference type="SUPFAM" id="SSF160544">
    <property type="entry name" value="EscU C-terminal domain-like"/>
    <property type="match status" value="1"/>
</dbReference>
<protein>
    <submittedName>
        <fullName evidence="4">Type III secretion apparatus subunit RhcU</fullName>
    </submittedName>
</protein>
<accession>A0A1G8YZK4</accession>
<dbReference type="RefSeq" id="WP_029354843.1">
    <property type="nucleotide sequence ID" value="NZ_CP183375.1"/>
</dbReference>
<keyword evidence="3" id="KW-0472">Membrane</keyword>
<reference evidence="5" key="1">
    <citation type="submission" date="2016-10" db="EMBL/GenBank/DDBJ databases">
        <authorList>
            <person name="Varghese N."/>
            <person name="Submissions S."/>
        </authorList>
    </citation>
    <scope>NUCLEOTIDE SEQUENCE [LARGE SCALE GENOMIC DNA]</scope>
    <source>
        <strain evidence="5">CGMCC 1.11022</strain>
    </source>
</reference>
<dbReference type="GO" id="GO:0005886">
    <property type="term" value="C:plasma membrane"/>
    <property type="evidence" value="ECO:0007669"/>
    <property type="project" value="TreeGrafter"/>
</dbReference>
<feature type="transmembrane region" description="Helical" evidence="3">
    <location>
        <begin position="149"/>
        <end position="169"/>
    </location>
</feature>
<evidence type="ECO:0000256" key="1">
    <source>
        <dbReference type="ARBA" id="ARBA00010690"/>
    </source>
</evidence>
<dbReference type="GO" id="GO:0009306">
    <property type="term" value="P:protein secretion"/>
    <property type="evidence" value="ECO:0007669"/>
    <property type="project" value="InterPro"/>
</dbReference>
<dbReference type="PRINTS" id="PR00950">
    <property type="entry name" value="TYPE3IMSPROT"/>
</dbReference>
<dbReference type="Gene3D" id="3.40.1690.10">
    <property type="entry name" value="secretion proteins EscU"/>
    <property type="match status" value="1"/>
</dbReference>
<feature type="transmembrane region" description="Helical" evidence="3">
    <location>
        <begin position="189"/>
        <end position="208"/>
    </location>
</feature>
<feature type="compositionally biased region" description="Basic and acidic residues" evidence="2">
    <location>
        <begin position="1"/>
        <end position="22"/>
    </location>
</feature>